<comment type="caution">
    <text evidence="8">The sequence shown here is derived from an EMBL/GenBank/DDBJ whole genome shotgun (WGS) entry which is preliminary data.</text>
</comment>
<comment type="catalytic activity">
    <reaction evidence="2">
        <text>UDP-N-acetyl-alpha-D-glucosamine = UDP-N-acetyl-alpha-D-mannosamine</text>
        <dbReference type="Rhea" id="RHEA:17213"/>
        <dbReference type="ChEBI" id="CHEBI:57705"/>
        <dbReference type="ChEBI" id="CHEBI:68623"/>
        <dbReference type="EC" id="5.1.3.14"/>
    </reaction>
</comment>
<name>A0ABS9VHU9_9SPHN</name>
<protein>
    <recommendedName>
        <fullName evidence="4">UDP-N-acetylglucosamine 2-epimerase (non-hydrolyzing)</fullName>
        <ecNumber evidence="4">5.1.3.14</ecNumber>
    </recommendedName>
</protein>
<dbReference type="CDD" id="cd03786">
    <property type="entry name" value="GTB_UDP-GlcNAc_2-Epimerase"/>
    <property type="match status" value="1"/>
</dbReference>
<dbReference type="EC" id="5.1.3.14" evidence="4"/>
<evidence type="ECO:0000256" key="3">
    <source>
        <dbReference type="ARBA" id="ARBA00038209"/>
    </source>
</evidence>
<evidence type="ECO:0000313" key="8">
    <source>
        <dbReference type="EMBL" id="MCH8614550.1"/>
    </source>
</evidence>
<evidence type="ECO:0000256" key="5">
    <source>
        <dbReference type="RuleBase" id="RU003513"/>
    </source>
</evidence>
<dbReference type="Gene3D" id="3.40.50.2000">
    <property type="entry name" value="Glycogen Phosphorylase B"/>
    <property type="match status" value="2"/>
</dbReference>
<dbReference type="InterPro" id="IPR029767">
    <property type="entry name" value="WecB-like"/>
</dbReference>
<keyword evidence="1 5" id="KW-0413">Isomerase</keyword>
<feature type="region of interest" description="Disordered" evidence="6">
    <location>
        <begin position="378"/>
        <end position="446"/>
    </location>
</feature>
<dbReference type="Pfam" id="PF02350">
    <property type="entry name" value="Epimerase_2"/>
    <property type="match status" value="1"/>
</dbReference>
<dbReference type="InterPro" id="IPR003331">
    <property type="entry name" value="UDP_GlcNAc_Epimerase_2_dom"/>
</dbReference>
<feature type="compositionally biased region" description="Polar residues" evidence="6">
    <location>
        <begin position="434"/>
        <end position="446"/>
    </location>
</feature>
<evidence type="ECO:0000256" key="1">
    <source>
        <dbReference type="ARBA" id="ARBA00023235"/>
    </source>
</evidence>
<sequence>MKLAPVADALARRGIPPSIVLTGQHPHLNMDEYGLGAFQRLELHCQGQANPHVYVGSVARELNAAIEGSRLVVVQGDTSSALGGALGATQACVPVAHVEAGLRTHDRANPWPEEDFRVAIDAHAELLFAPTETSASNLRQEGVSGEIIVTGNTAIDALLKKIPLLREPRRNGGKRLLVTCHRRESWGEPLRAIADCLVDLADRGIAHITFVLHPNPKVAGEMRCLLGEQANINLLEPCSHLEMLQLMTESDLVLSDSGGMQEEAPTLGVPLLVLRDRTERPEGVTSGNALVVGRDAERIRMTVETLLADAENLRRMRVPAFPMAMGGQGIESRMRSVLGLGAVQKPRAEPRLRPPRGRTNFHQCGCSKRGVNRRPWNRIAPISPAGLPRSRRHPIARAIPRPGNSTPRWPNATAMPPKTRPCRRHGKRGPNGRSYPTTSAFSTRSG</sequence>
<comment type="similarity">
    <text evidence="3 5">Belongs to the UDP-N-acetylglucosamine 2-epimerase family.</text>
</comment>
<dbReference type="GO" id="GO:0008761">
    <property type="term" value="F:UDP-N-acetylglucosamine 2-epimerase activity"/>
    <property type="evidence" value="ECO:0007669"/>
    <property type="project" value="UniProtKB-EC"/>
</dbReference>
<evidence type="ECO:0000256" key="6">
    <source>
        <dbReference type="SAM" id="MobiDB-lite"/>
    </source>
</evidence>
<gene>
    <name evidence="8" type="primary">wecB</name>
    <name evidence="8" type="ORF">LZ016_00305</name>
</gene>
<evidence type="ECO:0000256" key="4">
    <source>
        <dbReference type="ARBA" id="ARBA00038858"/>
    </source>
</evidence>
<dbReference type="PANTHER" id="PTHR43174">
    <property type="entry name" value="UDP-N-ACETYLGLUCOSAMINE 2-EPIMERASE"/>
    <property type="match status" value="1"/>
</dbReference>
<reference evidence="8 9" key="1">
    <citation type="submission" date="2022-03" db="EMBL/GenBank/DDBJ databases">
        <authorList>
            <person name="Jo J.-H."/>
            <person name="Im W.-T."/>
        </authorList>
    </citation>
    <scope>NUCLEOTIDE SEQUENCE [LARGE SCALE GENOMIC DNA]</scope>
    <source>
        <strain evidence="8 9">SM33</strain>
    </source>
</reference>
<accession>A0ABS9VHU9</accession>
<evidence type="ECO:0000259" key="7">
    <source>
        <dbReference type="Pfam" id="PF02350"/>
    </source>
</evidence>
<organism evidence="8 9">
    <name type="scientific">Sphingomonas telluris</name>
    <dbReference type="NCBI Taxonomy" id="2907998"/>
    <lineage>
        <taxon>Bacteria</taxon>
        <taxon>Pseudomonadati</taxon>
        <taxon>Pseudomonadota</taxon>
        <taxon>Alphaproteobacteria</taxon>
        <taxon>Sphingomonadales</taxon>
        <taxon>Sphingomonadaceae</taxon>
        <taxon>Sphingomonas</taxon>
    </lineage>
</organism>
<proteinExistence type="inferred from homology"/>
<feature type="domain" description="UDP-N-acetylglucosamine 2-epimerase" evidence="7">
    <location>
        <begin position="14"/>
        <end position="317"/>
    </location>
</feature>
<dbReference type="SUPFAM" id="SSF53756">
    <property type="entry name" value="UDP-Glycosyltransferase/glycogen phosphorylase"/>
    <property type="match status" value="1"/>
</dbReference>
<dbReference type="PANTHER" id="PTHR43174:SF2">
    <property type="entry name" value="UDP-N-ACETYLGLUCOSAMINE 2-EPIMERASE"/>
    <property type="match status" value="1"/>
</dbReference>
<keyword evidence="9" id="KW-1185">Reference proteome</keyword>
<evidence type="ECO:0000313" key="9">
    <source>
        <dbReference type="Proteomes" id="UP001203058"/>
    </source>
</evidence>
<evidence type="ECO:0000256" key="2">
    <source>
        <dbReference type="ARBA" id="ARBA00036080"/>
    </source>
</evidence>
<feature type="compositionally biased region" description="Basic residues" evidence="6">
    <location>
        <begin position="420"/>
        <end position="430"/>
    </location>
</feature>
<dbReference type="Proteomes" id="UP001203058">
    <property type="component" value="Unassembled WGS sequence"/>
</dbReference>
<dbReference type="NCBIfam" id="TIGR00236">
    <property type="entry name" value="wecB"/>
    <property type="match status" value="1"/>
</dbReference>
<dbReference type="EMBL" id="JAKZHW010000001">
    <property type="protein sequence ID" value="MCH8614550.1"/>
    <property type="molecule type" value="Genomic_DNA"/>
</dbReference>